<feature type="domain" description="Allantoicase" evidence="3">
    <location>
        <begin position="165"/>
        <end position="322"/>
    </location>
</feature>
<dbReference type="PIRSF" id="PIRSF016516">
    <property type="entry name" value="Allantoicase"/>
    <property type="match status" value="1"/>
</dbReference>
<feature type="domain" description="Allantoicase" evidence="3">
    <location>
        <begin position="1"/>
        <end position="144"/>
    </location>
</feature>
<organism evidence="4 5">
    <name type="scientific">Amphibalanus amphitrite</name>
    <name type="common">Striped barnacle</name>
    <name type="synonym">Balanus amphitrite</name>
    <dbReference type="NCBI Taxonomy" id="1232801"/>
    <lineage>
        <taxon>Eukaryota</taxon>
        <taxon>Metazoa</taxon>
        <taxon>Ecdysozoa</taxon>
        <taxon>Arthropoda</taxon>
        <taxon>Crustacea</taxon>
        <taxon>Multicrustacea</taxon>
        <taxon>Cirripedia</taxon>
        <taxon>Thoracica</taxon>
        <taxon>Thoracicalcarea</taxon>
        <taxon>Balanomorpha</taxon>
        <taxon>Balanoidea</taxon>
        <taxon>Balanidae</taxon>
        <taxon>Amphibalaninae</taxon>
        <taxon>Amphibalanus</taxon>
    </lineage>
</organism>
<dbReference type="FunFam" id="2.60.120.260:FF:000077">
    <property type="entry name" value="Probable allantoicase"/>
    <property type="match status" value="1"/>
</dbReference>
<dbReference type="NCBIfam" id="TIGR02961">
    <property type="entry name" value="allantoicase"/>
    <property type="match status" value="1"/>
</dbReference>
<comment type="similarity">
    <text evidence="1">Belongs to the allantoicase family.</text>
</comment>
<dbReference type="InterPro" id="IPR005164">
    <property type="entry name" value="Allantoicase"/>
</dbReference>
<protein>
    <recommendedName>
        <fullName evidence="2">Allantoate amidinohydrolase</fullName>
    </recommendedName>
</protein>
<evidence type="ECO:0000313" key="4">
    <source>
        <dbReference type="EMBL" id="KAF0302005.1"/>
    </source>
</evidence>
<sequence>MDGWETRRKRIPGHDWCIIKLAMPAVIYGVDFDTAFFTGNYVPRASVQAALLSEEGESCESDLARFPPRRSGQGKAATAEELKAVKALKTERWQRITSMCRLRAGYRQTRHNFAPVSDRNVYNVVRLNAFPDGGIARLNVYGHACPAWDHDFTDELVDLVLAKNGGVCVMHSNAHYGHPRNLIAPGRGVNMGDGWETARRLDRPAILEADHRGVLRVPGEEWAIFRLGHRGTIVNIEVDTCHFKGNFPDAVRVEGCDVERFTEDTLDTYYNWTPILLPQKLEADKQHYYSGDEVLPHQPVTYVRVTMSPDGGISRLRLHGRRAFDRFQTWTHGIDAVQQALH</sequence>
<evidence type="ECO:0000313" key="5">
    <source>
        <dbReference type="Proteomes" id="UP000440578"/>
    </source>
</evidence>
<dbReference type="InterPro" id="IPR015908">
    <property type="entry name" value="Allantoicase_dom"/>
</dbReference>
<name>A0A6A4W6F4_AMPAM</name>
<dbReference type="GO" id="GO:0000256">
    <property type="term" value="P:allantoin catabolic process"/>
    <property type="evidence" value="ECO:0007669"/>
    <property type="project" value="InterPro"/>
</dbReference>
<proteinExistence type="inferred from homology"/>
<evidence type="ECO:0000256" key="1">
    <source>
        <dbReference type="ARBA" id="ARBA00009242"/>
    </source>
</evidence>
<dbReference type="AlphaFoldDB" id="A0A6A4W6F4"/>
<dbReference type="InterPro" id="IPR008979">
    <property type="entry name" value="Galactose-bd-like_sf"/>
</dbReference>
<dbReference type="Gene3D" id="2.60.120.260">
    <property type="entry name" value="Galactose-binding domain-like"/>
    <property type="match status" value="2"/>
</dbReference>
<evidence type="ECO:0000256" key="2">
    <source>
        <dbReference type="ARBA" id="ARBA00031078"/>
    </source>
</evidence>
<keyword evidence="5" id="KW-1185">Reference proteome</keyword>
<dbReference type="PANTHER" id="PTHR12045:SF3">
    <property type="entry name" value="INACTIVE ALLANTOICASE-RELATED"/>
    <property type="match status" value="1"/>
</dbReference>
<dbReference type="Proteomes" id="UP000440578">
    <property type="component" value="Unassembled WGS sequence"/>
</dbReference>
<dbReference type="OrthoDB" id="10266039at2759"/>
<dbReference type="Pfam" id="PF03561">
    <property type="entry name" value="Allantoicase"/>
    <property type="match status" value="2"/>
</dbReference>
<dbReference type="SUPFAM" id="SSF49785">
    <property type="entry name" value="Galactose-binding domain-like"/>
    <property type="match status" value="2"/>
</dbReference>
<accession>A0A6A4W6F4</accession>
<gene>
    <name evidence="4" type="primary">allc</name>
    <name evidence="4" type="ORF">FJT64_002991</name>
</gene>
<dbReference type="HAMAP" id="MF_00813">
    <property type="entry name" value="Allantoicase"/>
    <property type="match status" value="1"/>
</dbReference>
<dbReference type="PANTHER" id="PTHR12045">
    <property type="entry name" value="ALLANTOICASE"/>
    <property type="match status" value="1"/>
</dbReference>
<evidence type="ECO:0000259" key="3">
    <source>
        <dbReference type="Pfam" id="PF03561"/>
    </source>
</evidence>
<comment type="caution">
    <text evidence="4">The sequence shown here is derived from an EMBL/GenBank/DDBJ whole genome shotgun (WGS) entry which is preliminary data.</text>
</comment>
<reference evidence="4 5" key="1">
    <citation type="submission" date="2019-07" db="EMBL/GenBank/DDBJ databases">
        <title>Draft genome assembly of a fouling barnacle, Amphibalanus amphitrite (Darwin, 1854): The first reference genome for Thecostraca.</title>
        <authorList>
            <person name="Kim W."/>
        </authorList>
    </citation>
    <scope>NUCLEOTIDE SEQUENCE [LARGE SCALE GENOMIC DNA]</scope>
    <source>
        <strain evidence="4">SNU_AA5</strain>
        <tissue evidence="4">Soma without cirri and trophi</tissue>
    </source>
</reference>
<dbReference type="GO" id="GO:0004037">
    <property type="term" value="F:allantoicase activity"/>
    <property type="evidence" value="ECO:0007669"/>
    <property type="project" value="InterPro"/>
</dbReference>
<dbReference type="EMBL" id="VIIS01001102">
    <property type="protein sequence ID" value="KAF0302005.1"/>
    <property type="molecule type" value="Genomic_DNA"/>
</dbReference>